<dbReference type="Pfam" id="PF21983">
    <property type="entry name" value="NikA-like"/>
    <property type="match status" value="1"/>
</dbReference>
<gene>
    <name evidence="1" type="ORF">SAMN02745247_00999</name>
</gene>
<accession>A0A1M7S4U1</accession>
<dbReference type="EMBL" id="FRDH01000004">
    <property type="protein sequence ID" value="SHN53433.1"/>
    <property type="molecule type" value="Genomic_DNA"/>
</dbReference>
<protein>
    <recommendedName>
        <fullName evidence="3">Mobilisation protein (MobC)</fullName>
    </recommendedName>
</protein>
<reference evidence="1 2" key="1">
    <citation type="submission" date="2016-12" db="EMBL/GenBank/DDBJ databases">
        <authorList>
            <person name="Song W.-J."/>
            <person name="Kurnit D.M."/>
        </authorList>
    </citation>
    <scope>NUCLEOTIDE SEQUENCE [LARGE SCALE GENOMIC DNA]</scope>
    <source>
        <strain evidence="1 2">DSM 14810</strain>
    </source>
</reference>
<name>A0A1M7S4U1_9FIRM</name>
<dbReference type="Proteomes" id="UP000184097">
    <property type="component" value="Unassembled WGS sequence"/>
</dbReference>
<dbReference type="AlphaFoldDB" id="A0A1M7S4U1"/>
<dbReference type="InterPro" id="IPR053842">
    <property type="entry name" value="NikA-like"/>
</dbReference>
<dbReference type="RefSeq" id="WP_072701543.1">
    <property type="nucleotide sequence ID" value="NZ_FRDH01000004.1"/>
</dbReference>
<organism evidence="1 2">
    <name type="scientific">Butyrivibrio hungatei DSM 14810</name>
    <dbReference type="NCBI Taxonomy" id="1121132"/>
    <lineage>
        <taxon>Bacteria</taxon>
        <taxon>Bacillati</taxon>
        <taxon>Bacillota</taxon>
        <taxon>Clostridia</taxon>
        <taxon>Lachnospirales</taxon>
        <taxon>Lachnospiraceae</taxon>
        <taxon>Butyrivibrio</taxon>
    </lineage>
</organism>
<evidence type="ECO:0000313" key="2">
    <source>
        <dbReference type="Proteomes" id="UP000184097"/>
    </source>
</evidence>
<proteinExistence type="predicted"/>
<evidence type="ECO:0008006" key="3">
    <source>
        <dbReference type="Google" id="ProtNLM"/>
    </source>
</evidence>
<sequence length="103" mass="11695">MKKDIKFSTRMASADREVIKELAKRSGMSMSDYVTACCLGKQVVIIDGLKEVLKELKSIGRNLNQLVTLAHMGRVAVINLDSVLQVFSELRDAVRMILERKRW</sequence>
<evidence type="ECO:0000313" key="1">
    <source>
        <dbReference type="EMBL" id="SHN53433.1"/>
    </source>
</evidence>